<evidence type="ECO:0000313" key="5">
    <source>
        <dbReference type="EMBL" id="KLV11379.1"/>
    </source>
</evidence>
<dbReference type="PATRIC" id="fig|320778.3.peg.224"/>
<evidence type="ECO:0000259" key="4">
    <source>
        <dbReference type="PROSITE" id="PS51186"/>
    </source>
</evidence>
<reference evidence="5 6" key="1">
    <citation type="submission" date="2015-05" db="EMBL/GenBank/DDBJ databases">
        <title>Photobacterium galathea sp. nov.</title>
        <authorList>
            <person name="Machado H."/>
            <person name="Gram L."/>
        </authorList>
    </citation>
    <scope>NUCLEOTIDE SEQUENCE [LARGE SCALE GENOMIC DNA]</scope>
    <source>
        <strain evidence="5 6">DSM 22954</strain>
    </source>
</reference>
<dbReference type="AlphaFoldDB" id="A0A0J1HIE0"/>
<dbReference type="PROSITE" id="PS51186">
    <property type="entry name" value="GNAT"/>
    <property type="match status" value="1"/>
</dbReference>
<feature type="compositionally biased region" description="Basic residues" evidence="3">
    <location>
        <begin position="93"/>
        <end position="106"/>
    </location>
</feature>
<sequence>MIRRYRQTDWQSVTEIYLQCKPAEFAGEAFAEKGLVILPLQDNLPARRQFFASDVFVCERDKQVVGFITLEAQGNQPLQTATRHDIASSDNARHKKAPHKKAPHKKAVSPQGVHIGWLYVCPRWQGKGIGRQLLKYVLSLPRGYSDAATSATLSVTPEAVANYSVPTNFGVTHSGITQSGESGCDVSQERVSDNEVTEVCSAELGTGTISLCVTASNHKAIRLYQSCQFDIVGRQVVSVQGCPVVVLRMQNTLCIS</sequence>
<dbReference type="InterPro" id="IPR000182">
    <property type="entry name" value="GNAT_dom"/>
</dbReference>
<dbReference type="Proteomes" id="UP000035909">
    <property type="component" value="Unassembled WGS sequence"/>
</dbReference>
<gene>
    <name evidence="5" type="ORF">ABT57_01080</name>
</gene>
<dbReference type="RefSeq" id="WP_047883338.1">
    <property type="nucleotide sequence ID" value="NZ_LDOU01000002.1"/>
</dbReference>
<dbReference type="PANTHER" id="PTHR43800:SF1">
    <property type="entry name" value="PEPTIDYL-LYSINE N-ACETYLTRANSFERASE YJAB"/>
    <property type="match status" value="1"/>
</dbReference>
<evidence type="ECO:0000256" key="1">
    <source>
        <dbReference type="ARBA" id="ARBA00022679"/>
    </source>
</evidence>
<dbReference type="InterPro" id="IPR016181">
    <property type="entry name" value="Acyl_CoA_acyltransferase"/>
</dbReference>
<dbReference type="PANTHER" id="PTHR43800">
    <property type="entry name" value="PEPTIDYL-LYSINE N-ACETYLTRANSFERASE YJAB"/>
    <property type="match status" value="1"/>
</dbReference>
<dbReference type="Gene3D" id="3.40.630.30">
    <property type="match status" value="2"/>
</dbReference>
<dbReference type="Pfam" id="PF00583">
    <property type="entry name" value="Acetyltransf_1"/>
    <property type="match status" value="1"/>
</dbReference>
<dbReference type="CDD" id="cd04301">
    <property type="entry name" value="NAT_SF"/>
    <property type="match status" value="1"/>
</dbReference>
<feature type="region of interest" description="Disordered" evidence="3">
    <location>
        <begin position="79"/>
        <end position="106"/>
    </location>
</feature>
<protein>
    <recommendedName>
        <fullName evidence="4">N-acetyltransferase domain-containing protein</fullName>
    </recommendedName>
</protein>
<evidence type="ECO:0000256" key="3">
    <source>
        <dbReference type="SAM" id="MobiDB-lite"/>
    </source>
</evidence>
<evidence type="ECO:0000313" key="6">
    <source>
        <dbReference type="Proteomes" id="UP000035909"/>
    </source>
</evidence>
<feature type="domain" description="N-acetyltransferase" evidence="4">
    <location>
        <begin position="1"/>
        <end position="254"/>
    </location>
</feature>
<organism evidence="5 6">
    <name type="scientific">Photobacterium ganghwense</name>
    <dbReference type="NCBI Taxonomy" id="320778"/>
    <lineage>
        <taxon>Bacteria</taxon>
        <taxon>Pseudomonadati</taxon>
        <taxon>Pseudomonadota</taxon>
        <taxon>Gammaproteobacteria</taxon>
        <taxon>Vibrionales</taxon>
        <taxon>Vibrionaceae</taxon>
        <taxon>Photobacterium</taxon>
    </lineage>
</organism>
<keyword evidence="6" id="KW-1185">Reference proteome</keyword>
<evidence type="ECO:0000256" key="2">
    <source>
        <dbReference type="ARBA" id="ARBA00023315"/>
    </source>
</evidence>
<dbReference type="STRING" id="320778.ABT57_01080"/>
<accession>A0A0J1HIE0</accession>
<dbReference type="EMBL" id="LDOU01000002">
    <property type="protein sequence ID" value="KLV11379.1"/>
    <property type="molecule type" value="Genomic_DNA"/>
</dbReference>
<comment type="caution">
    <text evidence="5">The sequence shown here is derived from an EMBL/GenBank/DDBJ whole genome shotgun (WGS) entry which is preliminary data.</text>
</comment>
<name>A0A0J1HIE0_9GAMM</name>
<keyword evidence="1" id="KW-0808">Transferase</keyword>
<dbReference type="SUPFAM" id="SSF55729">
    <property type="entry name" value="Acyl-CoA N-acyltransferases (Nat)"/>
    <property type="match status" value="2"/>
</dbReference>
<keyword evidence="2" id="KW-0012">Acyltransferase</keyword>
<dbReference type="GO" id="GO:0016747">
    <property type="term" value="F:acyltransferase activity, transferring groups other than amino-acyl groups"/>
    <property type="evidence" value="ECO:0007669"/>
    <property type="project" value="InterPro"/>
</dbReference>
<proteinExistence type="predicted"/>